<keyword evidence="10" id="KW-1185">Reference proteome</keyword>
<evidence type="ECO:0000256" key="1">
    <source>
        <dbReference type="ARBA" id="ARBA00006594"/>
    </source>
</evidence>
<dbReference type="Pfam" id="PF01555">
    <property type="entry name" value="N6_N4_Mtase"/>
    <property type="match status" value="1"/>
</dbReference>
<keyword evidence="5" id="KW-0949">S-adenosyl-L-methionine</keyword>
<dbReference type="RefSeq" id="WP_345532787.1">
    <property type="nucleotide sequence ID" value="NZ_BAABLD010000008.1"/>
</dbReference>
<comment type="caution">
    <text evidence="9">The sequence shown here is derived from an EMBL/GenBank/DDBJ whole genome shotgun (WGS) entry which is preliminary data.</text>
</comment>
<evidence type="ECO:0000313" key="9">
    <source>
        <dbReference type="EMBL" id="GAA5165046.1"/>
    </source>
</evidence>
<comment type="similarity">
    <text evidence="1">Belongs to the N(4)/N(6)-methyltransferase family.</text>
</comment>
<gene>
    <name evidence="9" type="ORF">GCM10025770_19960</name>
</gene>
<dbReference type="InterPro" id="IPR002941">
    <property type="entry name" value="DNA_methylase_N4/N6"/>
</dbReference>
<evidence type="ECO:0000259" key="8">
    <source>
        <dbReference type="Pfam" id="PF01555"/>
    </source>
</evidence>
<keyword evidence="4" id="KW-0808">Transferase</keyword>
<evidence type="ECO:0000256" key="4">
    <source>
        <dbReference type="ARBA" id="ARBA00022679"/>
    </source>
</evidence>
<feature type="domain" description="DNA methylase N-4/N-6" evidence="8">
    <location>
        <begin position="64"/>
        <end position="385"/>
    </location>
</feature>
<dbReference type="EMBL" id="BAABLD010000008">
    <property type="protein sequence ID" value="GAA5165046.1"/>
    <property type="molecule type" value="Genomic_DNA"/>
</dbReference>
<evidence type="ECO:0000256" key="6">
    <source>
        <dbReference type="ARBA" id="ARBA00047942"/>
    </source>
</evidence>
<dbReference type="EC" id="2.1.1.72" evidence="2"/>
<dbReference type="Gene3D" id="3.40.50.150">
    <property type="entry name" value="Vaccinia Virus protein VP39"/>
    <property type="match status" value="1"/>
</dbReference>
<feature type="region of interest" description="Disordered" evidence="7">
    <location>
        <begin position="202"/>
        <end position="226"/>
    </location>
</feature>
<organism evidence="9 10">
    <name type="scientific">Viridibacterium curvum</name>
    <dbReference type="NCBI Taxonomy" id="1101404"/>
    <lineage>
        <taxon>Bacteria</taxon>
        <taxon>Pseudomonadati</taxon>
        <taxon>Pseudomonadota</taxon>
        <taxon>Betaproteobacteria</taxon>
        <taxon>Rhodocyclales</taxon>
        <taxon>Rhodocyclaceae</taxon>
        <taxon>Viridibacterium</taxon>
    </lineage>
</organism>
<dbReference type="PRINTS" id="PR00506">
    <property type="entry name" value="D21N6MTFRASE"/>
</dbReference>
<evidence type="ECO:0000313" key="10">
    <source>
        <dbReference type="Proteomes" id="UP001500547"/>
    </source>
</evidence>
<dbReference type="InterPro" id="IPR029063">
    <property type="entry name" value="SAM-dependent_MTases_sf"/>
</dbReference>
<accession>A0ABP9QNQ5</accession>
<evidence type="ECO:0000256" key="5">
    <source>
        <dbReference type="ARBA" id="ARBA00022691"/>
    </source>
</evidence>
<dbReference type="InterPro" id="IPR002052">
    <property type="entry name" value="DNA_methylase_N6_adenine_CS"/>
</dbReference>
<dbReference type="PROSITE" id="PS00092">
    <property type="entry name" value="N6_MTASE"/>
    <property type="match status" value="1"/>
</dbReference>
<proteinExistence type="inferred from homology"/>
<dbReference type="InterPro" id="IPR002295">
    <property type="entry name" value="N4/N6-MTase_EcoPI_Mod-like"/>
</dbReference>
<dbReference type="Proteomes" id="UP001500547">
    <property type="component" value="Unassembled WGS sequence"/>
</dbReference>
<protein>
    <recommendedName>
        <fullName evidence="2">site-specific DNA-methyltransferase (adenine-specific)</fullName>
        <ecNumber evidence="2">2.1.1.72</ecNumber>
    </recommendedName>
</protein>
<name>A0ABP9QNQ5_9RHOO</name>
<reference evidence="10" key="1">
    <citation type="journal article" date="2019" name="Int. J. Syst. Evol. Microbiol.">
        <title>The Global Catalogue of Microorganisms (GCM) 10K type strain sequencing project: providing services to taxonomists for standard genome sequencing and annotation.</title>
        <authorList>
            <consortium name="The Broad Institute Genomics Platform"/>
            <consortium name="The Broad Institute Genome Sequencing Center for Infectious Disease"/>
            <person name="Wu L."/>
            <person name="Ma J."/>
        </authorList>
    </citation>
    <scope>NUCLEOTIDE SEQUENCE [LARGE SCALE GENOMIC DNA]</scope>
    <source>
        <strain evidence="10">JCM 18715</strain>
    </source>
</reference>
<evidence type="ECO:0000256" key="3">
    <source>
        <dbReference type="ARBA" id="ARBA00022603"/>
    </source>
</evidence>
<comment type="catalytic activity">
    <reaction evidence="6">
        <text>a 2'-deoxyadenosine in DNA + S-adenosyl-L-methionine = an N(6)-methyl-2'-deoxyadenosine in DNA + S-adenosyl-L-homocysteine + H(+)</text>
        <dbReference type="Rhea" id="RHEA:15197"/>
        <dbReference type="Rhea" id="RHEA-COMP:12418"/>
        <dbReference type="Rhea" id="RHEA-COMP:12419"/>
        <dbReference type="ChEBI" id="CHEBI:15378"/>
        <dbReference type="ChEBI" id="CHEBI:57856"/>
        <dbReference type="ChEBI" id="CHEBI:59789"/>
        <dbReference type="ChEBI" id="CHEBI:90615"/>
        <dbReference type="ChEBI" id="CHEBI:90616"/>
        <dbReference type="EC" id="2.1.1.72"/>
    </reaction>
</comment>
<keyword evidence="3" id="KW-0489">Methyltransferase</keyword>
<dbReference type="SUPFAM" id="SSF53335">
    <property type="entry name" value="S-adenosyl-L-methionine-dependent methyltransferases"/>
    <property type="match status" value="1"/>
</dbReference>
<feature type="compositionally biased region" description="Basic and acidic residues" evidence="7">
    <location>
        <begin position="202"/>
        <end position="215"/>
    </location>
</feature>
<sequence>MPTLDWIGKKAVEKHHKEVPFRLLEPDTALSCGPNDGADSGNLIVQGDNLHALKALLPRYAGQVKCIYIDPPYNTGNEGWAYNDNVNSPEIRKWLGEAVGKEGETLDRHDRWLCMMYPRLVLLKQFLREDGAIFVSIDDNEVATLRLMMDEIFGVAHFVASVVWRSSDNSNNDAKQFSTDHNHLVIYSRALNWRPRKAGNYEQKRSHFDNPDNDPRGPWFDGNPLNSPKPRPNLMYDLVAPNGQVVQHPKNGWRWSRSTLEEKLATGEIRFTSDGKSIKRRTYLADMEALPPSSLWIDLEETGHNRQAKSDLKAIFSELPASTLFSTPKPARFIQRILALATDQASLILDSFAGSGTTAHAVLKQNAEDGGNRRFILVEMDEHIAPNVTAERVRRVAQGYTNAKGEQVAGFGGGFQFCRLSKEPLFTAEGQIRDDVSFVDLAKFVWFSETQTGYAGRADSPLLGVHEGRAIYLLYNGILKDKSVGGGNVLTGPVLAMLPAFTGPKVIYAAANRLGARAAREGISFKQTPYSLEV</sequence>
<evidence type="ECO:0000256" key="2">
    <source>
        <dbReference type="ARBA" id="ARBA00011900"/>
    </source>
</evidence>
<evidence type="ECO:0000256" key="7">
    <source>
        <dbReference type="SAM" id="MobiDB-lite"/>
    </source>
</evidence>